<accession>A0A5N5N063</accession>
<evidence type="ECO:0000313" key="7">
    <source>
        <dbReference type="EMBL" id="KAB5560830.1"/>
    </source>
</evidence>
<feature type="compositionally biased region" description="Polar residues" evidence="5">
    <location>
        <begin position="2430"/>
        <end position="2454"/>
    </location>
</feature>
<evidence type="ECO:0000256" key="2">
    <source>
        <dbReference type="ARBA" id="ARBA00022801"/>
    </source>
</evidence>
<feature type="region of interest" description="Disordered" evidence="5">
    <location>
        <begin position="2427"/>
        <end position="2461"/>
    </location>
</feature>
<dbReference type="InterPro" id="IPR041679">
    <property type="entry name" value="DNA2/NAM7-like_C"/>
</dbReference>
<sequence>MDKRTDHVKREKVKGRGLVDSVLSWSIQDVLSKDLYKDQVEKIPDSFMSTAQYMKAFTPPLLVETHADLLSSTESLAGAPTCRILRVRKSKDYKPPKDLFYEISVEQTRGGYVPWVGDLIALTKMKLKCIDDLRKTQQSYLVAFVHAMNRDDCLTTSILSSKPLVDEEDLKKGTLFAVNLINLTTNLRIWRSLNLELEGRNTNVIKKVLEKNFNDGGNCTICYSGKNSDAASALQSLNLNSSQEAAVLSCIYTARCRHQYTVKLVQGPPGTGKTKTLSCLLHSLLRMKCRTLTCAPTNIAVLEVAGRVVRTVADVGGYETYGMGDIIVFGNRERMKIDGSDHNDLLHVFLDHRVDELEKCFDPSTGWKHTLHSLISLLEDSEEQYRLYLQDNIGKENLLTRERFVWERFNFSGKQLEFCIVNLYTHLPTTLISLEVMRIMTRALDLIRSLENLMLSLRAAKEGLKKILVENVDGKRKLYNPIKLRNEKNECFNTLRSLSQKFQVPNFADKYAIEKFCLSNACLYFCTVSTSAKLHTLRMAPLHCLVIDEAAQLKECESTIPLQLFGLHHAILIGDERQLPATVNSKISGEAGFGRSLFERLVKLGCKSHLLNIQYRMHPSISLFPNTEFYGRQVLDGPNVKETGYSRRFLQGDMFGSYSFINIAHGKEEFDEQQSLKNSVEAAAIADIVGRLFKEINCTGKKVSIGIISPYQAQVRAIQEKIGKFISDSDSAFSASVGTVDGFQGGEEDLIIISTVRSNERGSVGFVSNPQRANVALTRARYCLWILGNEATLLKSGSIWKKIVNDAKDRQCFYNAEEDESLAQAITASMIEHSRPDGLLQTDSQLFRNARWTVCFSDDFRRSMERVKNVRISNEVLSILAKLSNGWRQRQSRRKRRIMVHNICGQLNMIWTVDILLENSSYIQGLMVWDILPSSDIPKLTMSLDTIFRNYTEEQMNRCLYKCMEGNLVVPMRWTADSRSACQGSSSEASAGKLLKSPCPEDELSATAKAARNLVVPMRWTADSRSARQGSSSEASAGKLLKAPCPEDELSATAKATRNLVVPMKWTADTRSARQGSSSEASAGKLLKSPCPEDELSATAKAARNLVVPMRWTADSRSARQGSSSEVSAGKSPCLDDELSATAKAVRNLVVPMRCTADSCSARQGSSSEASAEKLLKSPCQEDELSATAKAVRYATALAGATLAFIGWPKMEAAMNSHRDFLVDLDNIMKLDCDVGYEEKSSSYAKTGKQIGHLATSSHSCAYLRGETMEKKVAKTKEEIVIPGRSLVDVVLSWSIRDVLNQDLYRNQVKKIPETFMSTTHYMNSFIPALIEETHADLCSNMTMVSQAPTREISSLEQPKEHKPPKDLFYKICFEKIRNNGLPNMTMVSQAPTREISSLEKAKEHKPPKDLNGEGIYDPGVGDLLALTDVRPKDIADLNRPGFNYLLAYVHRLHKAQENDDDDKYDILSILTSKPIEFELEDQKNKKKSIIAGKGMRKNMKANVFVVYLVNMMTNIRIWRSLNSELEGGNMNIIQNVLQTSSADGQDCSHCLSEVNRSVALSGMEETITSSSDLNGSQRAAIVSCIGLSECRHQSTVKLIWGPPGTGKTKTVGLLLFSLLKLKCRTLTCAPTNIAVMEVTSRLLSLVKDSLEYKTYGLGDIVLSGNGKRMKISENDHLEDIFLDNRVEALYRCFNPSTGWKHTLDSLINLLEDPEHRYRRYLVNMGKNNEGEREVQEAERLEIEEINNNKEKDEAVNDQNKKGRNSRKILKKALLQAVKDNKKKEKQKQKVLSHQEKLTKLEEKENKEDILSFEDFVKERFKFFSAKLDVFIVDLYTHLPTSIISLEVVKNMTGALDSLSCLKLLLNSVSVGEEGLKQVLNDFENEGSSASQFSGLAFMRNKCVQKLNSLPREFDVPNIFDVESKAARNFCLGNACLVFCTASGSANLHTEGATPISLLVVDEAAQLKECESTIALQLSGLRHAVLIGDERQLPAMVQSKISDDAEFGRSLFERLVILEHEKHLLNTQYRMHPSISLFPNKEFYDRRIQDSLSVKERNYQKQFLQGKMYGPYSFINVAAGKEQSNNGRSKKNLVEVAVVSAIVASLFKESKRTRKRMSIGVISPYKAQVHAIQEKIGNTYNTYSDFSVKVRSVDGFQGSEEDVIIISTVRCNASGSVGFLSNCQRANVALTRARYCLWILGNGATLVNSDTIWKKLVTDAKKRRCFYNADEDTSLSKAMMDASLELGQLDDLFNANSLLFRNARWKFCFSNNFQNSIMKVKIKARQEVITLLVKLSSGWRQSPEERNIIVPHGTSSELLENYRVNDKLSLIWTVDIVKEKKNDTQILKVWDVLPLPDLPKLAKGLDDVLGNYSVSKMNRCKQKCIEGNLVVPLRWSTRSGAALESRNPETDPAQLLSKPFASLVIRDQSETTSRQPMRWTTDSRSARQGSSSEASAEKLLKSPCPEDELSAAAKAARNLVVPMRWTADSRSARQGSNSEASAEKLLKSPCPEDELSAAAKAARNLVVPMRWTADSRSARQGSSSEASAEKLLKSPCPEDELSAAAKAARNLVVPMRWTADSRSARQGSSSEASAEKLLKSPCPEDELSAAAKAARNLVVPMRWTVDSRSARQGSSSEASAEKLLKSPCPEDELSAAAKAARYATALAGATLDFISALNGFGRKLLKIDN</sequence>
<keyword evidence="1" id="KW-0547">Nucleotide-binding</keyword>
<feature type="domain" description="AAA+ ATPase" evidence="6">
    <location>
        <begin position="1594"/>
        <end position="1971"/>
    </location>
</feature>
<evidence type="ECO:0000259" key="6">
    <source>
        <dbReference type="SMART" id="SM00382"/>
    </source>
</evidence>
<dbReference type="InterPro" id="IPR045529">
    <property type="entry name" value="DUF6469"/>
</dbReference>
<dbReference type="EMBL" id="VDCV01000004">
    <property type="protein sequence ID" value="KAB5560830.1"/>
    <property type="molecule type" value="Genomic_DNA"/>
</dbReference>
<dbReference type="GO" id="GO:0004386">
    <property type="term" value="F:helicase activity"/>
    <property type="evidence" value="ECO:0007669"/>
    <property type="project" value="UniProtKB-KW"/>
</dbReference>
<dbReference type="CDD" id="cd18808">
    <property type="entry name" value="SF1_C_Upf1"/>
    <property type="match status" value="2"/>
</dbReference>
<dbReference type="GO" id="GO:0005524">
    <property type="term" value="F:ATP binding"/>
    <property type="evidence" value="ECO:0007669"/>
    <property type="project" value="UniProtKB-KW"/>
</dbReference>
<name>A0A5N5N063_9ROSI</name>
<feature type="domain" description="AAA+ ATPase" evidence="6">
    <location>
        <begin position="259"/>
        <end position="450"/>
    </location>
</feature>
<evidence type="ECO:0000256" key="3">
    <source>
        <dbReference type="ARBA" id="ARBA00022806"/>
    </source>
</evidence>
<dbReference type="InterPro" id="IPR045055">
    <property type="entry name" value="DNA2/NAM7-like"/>
</dbReference>
<dbReference type="GO" id="GO:0016787">
    <property type="term" value="F:hydrolase activity"/>
    <property type="evidence" value="ECO:0007669"/>
    <property type="project" value="UniProtKB-KW"/>
</dbReference>
<feature type="region of interest" description="Disordered" evidence="5">
    <location>
        <begin position="1069"/>
        <end position="1090"/>
    </location>
</feature>
<dbReference type="InterPro" id="IPR041677">
    <property type="entry name" value="DNA2/NAM7_AAA_11"/>
</dbReference>
<feature type="compositionally biased region" description="Polar residues" evidence="5">
    <location>
        <begin position="1069"/>
        <end position="1081"/>
    </location>
</feature>
<keyword evidence="4" id="KW-0067">ATP-binding</keyword>
<organism evidence="7 8">
    <name type="scientific">Salix brachista</name>
    <dbReference type="NCBI Taxonomy" id="2182728"/>
    <lineage>
        <taxon>Eukaryota</taxon>
        <taxon>Viridiplantae</taxon>
        <taxon>Streptophyta</taxon>
        <taxon>Embryophyta</taxon>
        <taxon>Tracheophyta</taxon>
        <taxon>Spermatophyta</taxon>
        <taxon>Magnoliopsida</taxon>
        <taxon>eudicotyledons</taxon>
        <taxon>Gunneridae</taxon>
        <taxon>Pentapetalae</taxon>
        <taxon>rosids</taxon>
        <taxon>fabids</taxon>
        <taxon>Malpighiales</taxon>
        <taxon>Salicaceae</taxon>
        <taxon>Saliceae</taxon>
        <taxon>Salix</taxon>
    </lineage>
</organism>
<dbReference type="Pfam" id="PF13087">
    <property type="entry name" value="AAA_12"/>
    <property type="match status" value="2"/>
</dbReference>
<gene>
    <name evidence="7" type="ORF">DKX38_005787</name>
</gene>
<evidence type="ECO:0000256" key="5">
    <source>
        <dbReference type="SAM" id="MobiDB-lite"/>
    </source>
</evidence>
<evidence type="ECO:0000313" key="8">
    <source>
        <dbReference type="Proteomes" id="UP000326939"/>
    </source>
</evidence>
<dbReference type="InterPro" id="IPR027417">
    <property type="entry name" value="P-loop_NTPase"/>
</dbReference>
<dbReference type="PANTHER" id="PTHR10887">
    <property type="entry name" value="DNA2/NAM7 HELICASE FAMILY"/>
    <property type="match status" value="1"/>
</dbReference>
<protein>
    <recommendedName>
        <fullName evidence="6">AAA+ ATPase domain-containing protein</fullName>
    </recommendedName>
</protein>
<reference evidence="8" key="1">
    <citation type="journal article" date="2019" name="Gigascience">
        <title>De novo genome assembly of the endangered Acer yangbiense, a plant species with extremely small populations endemic to Yunnan Province, China.</title>
        <authorList>
            <person name="Yang J."/>
            <person name="Wariss H.M."/>
            <person name="Tao L."/>
            <person name="Zhang R."/>
            <person name="Yun Q."/>
            <person name="Hollingsworth P."/>
            <person name="Dao Z."/>
            <person name="Luo G."/>
            <person name="Guo H."/>
            <person name="Ma Y."/>
            <person name="Sun W."/>
        </authorList>
    </citation>
    <scope>NUCLEOTIDE SEQUENCE [LARGE SCALE GENOMIC DNA]</scope>
    <source>
        <strain evidence="8">cv. br00</strain>
    </source>
</reference>
<dbReference type="Pfam" id="PF13086">
    <property type="entry name" value="AAA_11"/>
    <property type="match status" value="3"/>
</dbReference>
<keyword evidence="8" id="KW-1185">Reference proteome</keyword>
<comment type="caution">
    <text evidence="7">The sequence shown here is derived from an EMBL/GenBank/DDBJ whole genome shotgun (WGS) entry which is preliminary data.</text>
</comment>
<dbReference type="InterPro" id="IPR003593">
    <property type="entry name" value="AAA+_ATPase"/>
</dbReference>
<keyword evidence="2" id="KW-0378">Hydrolase</keyword>
<dbReference type="SUPFAM" id="SSF52540">
    <property type="entry name" value="P-loop containing nucleoside triphosphate hydrolases"/>
    <property type="match status" value="2"/>
</dbReference>
<dbReference type="Proteomes" id="UP000326939">
    <property type="component" value="Chromosome 4"/>
</dbReference>
<dbReference type="SMART" id="SM00382">
    <property type="entry name" value="AAA"/>
    <property type="match status" value="2"/>
</dbReference>
<evidence type="ECO:0000256" key="4">
    <source>
        <dbReference type="ARBA" id="ARBA00022840"/>
    </source>
</evidence>
<keyword evidence="3" id="KW-0347">Helicase</keyword>
<dbReference type="GO" id="GO:0005694">
    <property type="term" value="C:chromosome"/>
    <property type="evidence" value="ECO:0007669"/>
    <property type="project" value="UniProtKB-ARBA"/>
</dbReference>
<evidence type="ECO:0000256" key="1">
    <source>
        <dbReference type="ARBA" id="ARBA00022741"/>
    </source>
</evidence>
<dbReference type="Gene3D" id="3.40.50.300">
    <property type="entry name" value="P-loop containing nucleotide triphosphate hydrolases"/>
    <property type="match status" value="4"/>
</dbReference>
<dbReference type="FunFam" id="3.40.50.300:FF:000326">
    <property type="entry name" value="P-loop containing nucleoside triphosphate hydrolase"/>
    <property type="match status" value="2"/>
</dbReference>
<dbReference type="Pfam" id="PF20073">
    <property type="entry name" value="DUF6469"/>
    <property type="match status" value="2"/>
</dbReference>
<dbReference type="PANTHER" id="PTHR10887:SF522">
    <property type="entry name" value="P-LOOP CONTAINING NUCLEOSIDE TRIPHOSPHATE HYDROLASES SUPERFAMILY PROTEIN"/>
    <property type="match status" value="1"/>
</dbReference>
<proteinExistence type="predicted"/>
<dbReference type="InterPro" id="IPR047187">
    <property type="entry name" value="SF1_C_Upf1"/>
</dbReference>